<comment type="function">
    <text evidence="5">May play a role in anterograde transport of membrane proteins from the endoplasmic reticulum to the Golgi.</text>
</comment>
<keyword evidence="5" id="KW-0931">ER-Golgi transport</keyword>
<keyword evidence="5" id="KW-0813">Transport</keyword>
<dbReference type="GO" id="GO:0070973">
    <property type="term" value="P:protein localization to endoplasmic reticulum exit site"/>
    <property type="evidence" value="ECO:0007669"/>
    <property type="project" value="UniProtKB-UniRule"/>
</dbReference>
<evidence type="ECO:0000256" key="2">
    <source>
        <dbReference type="ARBA" id="ARBA00022692"/>
    </source>
</evidence>
<feature type="transmembrane region" description="Helical" evidence="5">
    <location>
        <begin position="59"/>
        <end position="78"/>
    </location>
</feature>
<dbReference type="GO" id="GO:0006886">
    <property type="term" value="P:intracellular protein transport"/>
    <property type="evidence" value="ECO:0007669"/>
    <property type="project" value="UniProtKB-UniRule"/>
</dbReference>
<dbReference type="Gene3D" id="1.20.5.110">
    <property type="match status" value="1"/>
</dbReference>
<gene>
    <name evidence="8" type="primary">Bcap31</name>
    <name evidence="8" type="ORF">GWK47_034872</name>
</gene>
<feature type="transmembrane region" description="Helical" evidence="5">
    <location>
        <begin position="16"/>
        <end position="39"/>
    </location>
</feature>
<dbReference type="InterPro" id="IPR008417">
    <property type="entry name" value="BAP29/BAP31"/>
</dbReference>
<reference evidence="8" key="1">
    <citation type="submission" date="2020-07" db="EMBL/GenBank/DDBJ databases">
        <title>The High-quality genome of the commercially important snow crab, Chionoecetes opilio.</title>
        <authorList>
            <person name="Jeong J.-H."/>
            <person name="Ryu S."/>
        </authorList>
    </citation>
    <scope>NUCLEOTIDE SEQUENCE</scope>
    <source>
        <strain evidence="8">MADBK_172401_WGS</strain>
        <tissue evidence="8">Digestive gland</tissue>
    </source>
</reference>
<feature type="region of interest" description="Disordered" evidence="6">
    <location>
        <begin position="169"/>
        <end position="207"/>
    </location>
</feature>
<feature type="domain" description="BAP29/BAP31 transmembrane" evidence="7">
    <location>
        <begin position="12"/>
        <end position="147"/>
    </location>
</feature>
<name>A0A8J4YNM3_CHIOP</name>
<evidence type="ECO:0000256" key="1">
    <source>
        <dbReference type="ARBA" id="ARBA00004141"/>
    </source>
</evidence>
<evidence type="ECO:0000259" key="7">
    <source>
        <dbReference type="Pfam" id="PF05529"/>
    </source>
</evidence>
<dbReference type="Proteomes" id="UP000770661">
    <property type="component" value="Unassembled WGS sequence"/>
</dbReference>
<keyword evidence="8" id="KW-0675">Receptor</keyword>
<keyword evidence="4 5" id="KW-0472">Membrane</keyword>
<evidence type="ECO:0000256" key="4">
    <source>
        <dbReference type="ARBA" id="ARBA00023136"/>
    </source>
</evidence>
<dbReference type="OrthoDB" id="435607at2759"/>
<feature type="transmembrane region" description="Helical" evidence="5">
    <location>
        <begin position="116"/>
        <end position="136"/>
    </location>
</feature>
<comment type="subcellular location">
    <subcellularLocation>
        <location evidence="5">Endoplasmic reticulum membrane</location>
        <topology evidence="5">Multi-pass membrane protein</topology>
    </subcellularLocation>
    <subcellularLocation>
        <location evidence="1">Membrane</location>
        <topology evidence="1">Multi-pass membrane protein</topology>
    </subcellularLocation>
</comment>
<feature type="compositionally biased region" description="Basic and acidic residues" evidence="6">
    <location>
        <begin position="184"/>
        <end position="202"/>
    </location>
</feature>
<dbReference type="GO" id="GO:0005789">
    <property type="term" value="C:endoplasmic reticulum membrane"/>
    <property type="evidence" value="ECO:0007669"/>
    <property type="project" value="UniProtKB-SubCell"/>
</dbReference>
<evidence type="ECO:0000313" key="9">
    <source>
        <dbReference type="Proteomes" id="UP000770661"/>
    </source>
</evidence>
<organism evidence="8 9">
    <name type="scientific">Chionoecetes opilio</name>
    <name type="common">Atlantic snow crab</name>
    <name type="synonym">Cancer opilio</name>
    <dbReference type="NCBI Taxonomy" id="41210"/>
    <lineage>
        <taxon>Eukaryota</taxon>
        <taxon>Metazoa</taxon>
        <taxon>Ecdysozoa</taxon>
        <taxon>Arthropoda</taxon>
        <taxon>Crustacea</taxon>
        <taxon>Multicrustacea</taxon>
        <taxon>Malacostraca</taxon>
        <taxon>Eumalacostraca</taxon>
        <taxon>Eucarida</taxon>
        <taxon>Decapoda</taxon>
        <taxon>Pleocyemata</taxon>
        <taxon>Brachyura</taxon>
        <taxon>Eubrachyura</taxon>
        <taxon>Majoidea</taxon>
        <taxon>Majidae</taxon>
        <taxon>Chionoecetes</taxon>
    </lineage>
</organism>
<proteinExistence type="inferred from homology"/>
<keyword evidence="3 5" id="KW-1133">Transmembrane helix</keyword>
<keyword evidence="9" id="KW-1185">Reference proteome</keyword>
<accession>A0A8J4YNM3</accession>
<dbReference type="EMBL" id="JACEEZ010003488">
    <property type="protein sequence ID" value="KAG0727329.1"/>
    <property type="molecule type" value="Genomic_DNA"/>
</dbReference>
<keyword evidence="5" id="KW-0653">Protein transport</keyword>
<evidence type="ECO:0000313" key="8">
    <source>
        <dbReference type="EMBL" id="KAG0727329.1"/>
    </source>
</evidence>
<protein>
    <recommendedName>
        <fullName evidence="5">Endoplasmic reticulum transmembrane protein</fullName>
    </recommendedName>
</protein>
<evidence type="ECO:0000256" key="5">
    <source>
        <dbReference type="RuleBase" id="RU367026"/>
    </source>
</evidence>
<dbReference type="PANTHER" id="PTHR12701:SF20">
    <property type="entry name" value="ENDOPLASMIC RETICULUM TRANSMEMBRANE PROTEIN"/>
    <property type="match status" value="1"/>
</dbReference>
<evidence type="ECO:0000256" key="3">
    <source>
        <dbReference type="ARBA" id="ARBA00022989"/>
    </source>
</evidence>
<keyword evidence="2 5" id="KW-0812">Transmembrane</keyword>
<dbReference type="GO" id="GO:0006888">
    <property type="term" value="P:endoplasmic reticulum to Golgi vesicle-mediated transport"/>
    <property type="evidence" value="ECO:0007669"/>
    <property type="project" value="UniProtKB-UniRule"/>
</dbReference>
<sequence length="240" mass="27716">MEVELKCSHSKMSIQWTLIAGVMYIELAATVMLLIPFIAPPRWHQIFKSRFLRSIGNMSHIYFKMFLLLLILFFLDAIREMRKYSGELSDQAHGHGHHMDAEMQAHMRLFRAQRNFYISGFSLFLWVVLQRLVTLISRLAVSMANSDAALKQAKSATDAAAQLLKQEKVEQEEDQQKEANVSNEIKELKEEKKRLEAERDASLKQASAVSREYDRLMEEHADLQAKLKKAEGTEESKKDD</sequence>
<dbReference type="Pfam" id="PF05529">
    <property type="entry name" value="Bap31"/>
    <property type="match status" value="1"/>
</dbReference>
<keyword evidence="5" id="KW-0256">Endoplasmic reticulum</keyword>
<dbReference type="PANTHER" id="PTHR12701">
    <property type="entry name" value="BCR-ASSOCIATED PROTEIN, BAP"/>
    <property type="match status" value="1"/>
</dbReference>
<dbReference type="AlphaFoldDB" id="A0A8J4YNM3"/>
<dbReference type="InterPro" id="IPR040463">
    <property type="entry name" value="BAP29/BAP31_N"/>
</dbReference>
<comment type="caution">
    <text evidence="8">The sequence shown here is derived from an EMBL/GenBank/DDBJ whole genome shotgun (WGS) entry which is preliminary data.</text>
</comment>
<comment type="similarity">
    <text evidence="5">Belongs to the BCAP29/BCAP31 family.</text>
</comment>
<evidence type="ECO:0000256" key="6">
    <source>
        <dbReference type="SAM" id="MobiDB-lite"/>
    </source>
</evidence>